<evidence type="ECO:0000256" key="1">
    <source>
        <dbReference type="SAM" id="MobiDB-lite"/>
    </source>
</evidence>
<feature type="region of interest" description="Disordered" evidence="1">
    <location>
        <begin position="62"/>
        <end position="111"/>
    </location>
</feature>
<comment type="caution">
    <text evidence="2">The sequence shown here is derived from an EMBL/GenBank/DDBJ whole genome shotgun (WGS) entry which is preliminary data.</text>
</comment>
<feature type="region of interest" description="Disordered" evidence="1">
    <location>
        <begin position="13"/>
        <end position="43"/>
    </location>
</feature>
<gene>
    <name evidence="2" type="ORF">A1Q1_06523</name>
</gene>
<dbReference type="KEGG" id="tasa:A1Q1_06523"/>
<dbReference type="AlphaFoldDB" id="J4U5A2"/>
<reference evidence="2 3" key="1">
    <citation type="journal article" date="2012" name="Eukaryot. Cell">
        <title>Draft genome sequence of CBS 2479, the standard type strain of Trichosporon asahii.</title>
        <authorList>
            <person name="Yang R.Y."/>
            <person name="Li H.T."/>
            <person name="Zhu H."/>
            <person name="Zhou G.P."/>
            <person name="Wang M."/>
            <person name="Wang L."/>
        </authorList>
    </citation>
    <scope>NUCLEOTIDE SEQUENCE [LARGE SCALE GENOMIC DNA]</scope>
    <source>
        <strain evidence="3">ATCC 90039 / CBS 2479 / JCM 2466 / KCTC 7840 / NCYC 2677 / UAMH 7654</strain>
    </source>
</reference>
<name>J4U5A2_TRIAS</name>
<dbReference type="VEuPathDB" id="FungiDB:A1Q1_06523"/>
<sequence length="111" mass="11780">MPCYEERCWFSGASDTTRGGVRSARKRMAAEAPIPSACPTADSGELKQSRLLRTLHESQAQGAAFEKGLSTTDSPFEQIGGFGAMDGQAHSGEGAVTMPCTSSDRLPDLRV</sequence>
<dbReference type="RefSeq" id="XP_014177112.1">
    <property type="nucleotide sequence ID" value="XM_014321637.1"/>
</dbReference>
<proteinExistence type="predicted"/>
<dbReference type="GeneID" id="25990035"/>
<protein>
    <submittedName>
        <fullName evidence="2">Uncharacterized protein</fullName>
    </submittedName>
</protein>
<dbReference type="EMBL" id="ALBS01000334">
    <property type="protein sequence ID" value="EJT45115.1"/>
    <property type="molecule type" value="Genomic_DNA"/>
</dbReference>
<organism evidence="2 3">
    <name type="scientific">Trichosporon asahii var. asahii (strain ATCC 90039 / CBS 2479 / JCM 2466 / KCTC 7840 / NBRC 103889/ NCYC 2677 / UAMH 7654)</name>
    <name type="common">Yeast</name>
    <dbReference type="NCBI Taxonomy" id="1186058"/>
    <lineage>
        <taxon>Eukaryota</taxon>
        <taxon>Fungi</taxon>
        <taxon>Dikarya</taxon>
        <taxon>Basidiomycota</taxon>
        <taxon>Agaricomycotina</taxon>
        <taxon>Tremellomycetes</taxon>
        <taxon>Trichosporonales</taxon>
        <taxon>Trichosporonaceae</taxon>
        <taxon>Trichosporon</taxon>
    </lineage>
</organism>
<dbReference type="Proteomes" id="UP000002748">
    <property type="component" value="Unassembled WGS sequence"/>
</dbReference>
<evidence type="ECO:0000313" key="3">
    <source>
        <dbReference type="Proteomes" id="UP000002748"/>
    </source>
</evidence>
<evidence type="ECO:0000313" key="2">
    <source>
        <dbReference type="EMBL" id="EJT45115.1"/>
    </source>
</evidence>
<accession>J4U5A2</accession>
<dbReference type="HOGENOM" id="CLU_2160191_0_0_1"/>